<reference evidence="1" key="1">
    <citation type="journal article" date="2016" name="Virol. J.">
        <title>Isolation and characterization of adenoviruses infecting endangered golden snub-nosed monkeys (Rhinopithecus roxellana).</title>
        <authorList>
            <person name="Tan B."/>
            <person name="Wu L.J."/>
            <person name="Yang X.L."/>
            <person name="Li B."/>
            <person name="Zhang W."/>
            <person name="Lei Y.S."/>
            <person name="Li Y."/>
            <person name="Yang G.X."/>
            <person name="Chen J."/>
            <person name="Chen G."/>
            <person name="Wang H.Z."/>
            <person name="Shi Z.L."/>
        </authorList>
    </citation>
    <scope>NUCLEOTIDE SEQUENCE [LARGE SCALE GENOMIC DNA]</scope>
    <source>
        <strain evidence="1">WIV19</strain>
    </source>
</reference>
<dbReference type="RefSeq" id="YP_009328925.1">
    <property type="nucleotide sequence ID" value="NC_032105.1"/>
</dbReference>
<organism evidence="1">
    <name type="scientific">simian adenovirus 55</name>
    <dbReference type="NCBI Taxonomy" id="2848082"/>
    <lineage>
        <taxon>Viruses</taxon>
        <taxon>Varidnaviria</taxon>
        <taxon>Bamfordvirae</taxon>
        <taxon>Preplasmiviricota</taxon>
        <taxon>Polisuviricotina</taxon>
        <taxon>Pharingeaviricetes</taxon>
        <taxon>Rowavirales</taxon>
        <taxon>Adenoviridae</taxon>
        <taxon>Mastadenovirus</taxon>
        <taxon>Mastadenovirus flavi</taxon>
        <taxon>Simian mastadenovirus I</taxon>
    </lineage>
</organism>
<proteinExistence type="predicted"/>
<dbReference type="KEGG" id="vg:30522860"/>
<dbReference type="OrthoDB" id="21762at10239"/>
<evidence type="ECO:0000313" key="1">
    <source>
        <dbReference type="EMBL" id="APG53818.1"/>
    </source>
</evidence>
<dbReference type="GeneID" id="30522860"/>
<name>A0A1L3INZ1_9ADEN</name>
<sequence length="142" mass="16366">MAQRVRRYRCRLNPYQEYPLPPSENCDTKHSDLLPDCDMATMHDMKTFTPLTPVTELENEPMETPAPVPAEPLDATFRLSDVTDGFISITDCRLARQEPVWILTPQNLQTSQQMQLYTATQSERTVYEVRWEGGGKITTRIM</sequence>
<dbReference type="Proteomes" id="UP000201862">
    <property type="component" value="Segment"/>
</dbReference>
<evidence type="ECO:0000313" key="2">
    <source>
        <dbReference type="Proteomes" id="UP000201862"/>
    </source>
</evidence>
<dbReference type="EMBL" id="KX505867">
    <property type="protein sequence ID" value="APG53818.1"/>
    <property type="molecule type" value="Genomic_DNA"/>
</dbReference>
<accession>A0A1L3INZ1</accession>
<protein>
    <submittedName>
        <fullName evidence="1">E4 ORF6/7</fullName>
    </submittedName>
</protein>
<keyword evidence="2" id="KW-1185">Reference proteome</keyword>